<dbReference type="Proteomes" id="UP000192132">
    <property type="component" value="Unassembled WGS sequence"/>
</dbReference>
<gene>
    <name evidence="1" type="ORF">BKE30_07170</name>
</gene>
<dbReference type="AlphaFoldDB" id="A0A1S8CWM6"/>
<dbReference type="EMBL" id="MLCN01000017">
    <property type="protein sequence ID" value="ONG40525.1"/>
    <property type="molecule type" value="Genomic_DNA"/>
</dbReference>
<organism evidence="1 2">
    <name type="scientific">Alkanindiges hydrocarboniclasticus</name>
    <dbReference type="NCBI Taxonomy" id="1907941"/>
    <lineage>
        <taxon>Bacteria</taxon>
        <taxon>Pseudomonadati</taxon>
        <taxon>Pseudomonadota</taxon>
        <taxon>Gammaproteobacteria</taxon>
        <taxon>Moraxellales</taxon>
        <taxon>Moraxellaceae</taxon>
        <taxon>Alkanindiges</taxon>
    </lineage>
</organism>
<comment type="caution">
    <text evidence="1">The sequence shown here is derived from an EMBL/GenBank/DDBJ whole genome shotgun (WGS) entry which is preliminary data.</text>
</comment>
<evidence type="ECO:0000313" key="2">
    <source>
        <dbReference type="Proteomes" id="UP000192132"/>
    </source>
</evidence>
<dbReference type="InterPro" id="IPR029058">
    <property type="entry name" value="AB_hydrolase_fold"/>
</dbReference>
<dbReference type="OrthoDB" id="9779853at2"/>
<sequence>MLKTPDNPDGTPQKKFDEMAHQMKEDRAKFFATFFKKFYGIGVLSHPASDEVVDWSHKVAMDACLKATLHCATAFTTTDFRPDLAAFTTPTLYPRDY</sequence>
<proteinExistence type="predicted"/>
<accession>A0A1S8CWM6</accession>
<keyword evidence="2" id="KW-1185">Reference proteome</keyword>
<reference evidence="1 2" key="1">
    <citation type="submission" date="2016-10" db="EMBL/GenBank/DDBJ databases">
        <title>Draft Genome sequence of Alkanindiges sp. strain H1.</title>
        <authorList>
            <person name="Subhash Y."/>
            <person name="Lee S."/>
        </authorList>
    </citation>
    <scope>NUCLEOTIDE SEQUENCE [LARGE SCALE GENOMIC DNA]</scope>
    <source>
        <strain evidence="1 2">H1</strain>
    </source>
</reference>
<evidence type="ECO:0000313" key="1">
    <source>
        <dbReference type="EMBL" id="ONG40525.1"/>
    </source>
</evidence>
<protein>
    <submittedName>
        <fullName evidence="1">Uncharacterized protein</fullName>
    </submittedName>
</protein>
<dbReference type="RefSeq" id="WP_076877937.1">
    <property type="nucleotide sequence ID" value="NZ_MLCN01000017.1"/>
</dbReference>
<dbReference type="Gene3D" id="3.40.50.1820">
    <property type="entry name" value="alpha/beta hydrolase"/>
    <property type="match status" value="1"/>
</dbReference>
<name>A0A1S8CWM6_9GAMM</name>
<dbReference type="STRING" id="1907941.BKE30_07170"/>